<dbReference type="CTD" id="36375135"/>
<evidence type="ECO:0000256" key="5">
    <source>
        <dbReference type="ARBA" id="ARBA00023054"/>
    </source>
</evidence>
<dbReference type="WBParaSite" id="SRAE_1000103900.1">
    <property type="protein sequence ID" value="SRAE_1000103900.1"/>
    <property type="gene ID" value="WBGene00257640"/>
</dbReference>
<dbReference type="GO" id="GO:0006364">
    <property type="term" value="P:rRNA processing"/>
    <property type="evidence" value="ECO:0007669"/>
    <property type="project" value="TreeGrafter"/>
</dbReference>
<reference evidence="8" key="1">
    <citation type="submission" date="2014-09" db="EMBL/GenBank/DDBJ databases">
        <authorList>
            <person name="Aslett A.Martin."/>
        </authorList>
    </citation>
    <scope>NUCLEOTIDE SEQUENCE</scope>
    <source>
        <strain evidence="8">ED321 Heterogonic</strain>
    </source>
</reference>
<evidence type="ECO:0000313" key="9">
    <source>
        <dbReference type="Proteomes" id="UP000035682"/>
    </source>
</evidence>
<evidence type="ECO:0000256" key="1">
    <source>
        <dbReference type="ARBA" id="ARBA00003387"/>
    </source>
</evidence>
<dbReference type="InterPro" id="IPR008610">
    <property type="entry name" value="Ebp2"/>
</dbReference>
<accession>A0A090KZ38</accession>
<evidence type="ECO:0000313" key="10">
    <source>
        <dbReference type="WBParaSite" id="SRAE_1000103900.1"/>
    </source>
</evidence>
<reference evidence="9" key="2">
    <citation type="submission" date="2014-09" db="EMBL/GenBank/DDBJ databases">
        <authorList>
            <person name="Martin A.A."/>
        </authorList>
    </citation>
    <scope>NUCLEOTIDE SEQUENCE</scope>
    <source>
        <strain evidence="9">ED321</strain>
    </source>
</reference>
<comment type="function">
    <text evidence="1">Required for the processing of the 27S pre-rRNA.</text>
</comment>
<keyword evidence="9" id="KW-1185">Reference proteome</keyword>
<evidence type="ECO:0000256" key="3">
    <source>
        <dbReference type="ARBA" id="ARBA00007336"/>
    </source>
</evidence>
<dbReference type="GO" id="GO:0042273">
    <property type="term" value="P:ribosomal large subunit biogenesis"/>
    <property type="evidence" value="ECO:0007669"/>
    <property type="project" value="TreeGrafter"/>
</dbReference>
<dbReference type="RefSeq" id="XP_024501972.1">
    <property type="nucleotide sequence ID" value="XM_024647945.1"/>
</dbReference>
<dbReference type="PANTHER" id="PTHR13028">
    <property type="entry name" value="RRNA PROCESSING PROTEIN EBNA1-BINDING PROTEIN-RELATED"/>
    <property type="match status" value="1"/>
</dbReference>
<feature type="region of interest" description="Disordered" evidence="7">
    <location>
        <begin position="127"/>
        <end position="166"/>
    </location>
</feature>
<name>A0A090KZ38_STRRB</name>
<dbReference type="GeneID" id="36375135"/>
<comment type="similarity">
    <text evidence="3">Belongs to the EBP2 family.</text>
</comment>
<keyword evidence="4" id="KW-0690">Ribosome biogenesis</keyword>
<evidence type="ECO:0000313" key="11">
    <source>
        <dbReference type="WormBase" id="SRAE_1000103900"/>
    </source>
</evidence>
<keyword evidence="5" id="KW-0175">Coiled coil</keyword>
<dbReference type="STRING" id="34506.A0A090KZ38"/>
<dbReference type="EMBL" id="LN609528">
    <property type="protein sequence ID" value="CEF62770.1"/>
    <property type="molecule type" value="Genomic_DNA"/>
</dbReference>
<dbReference type="Pfam" id="PF05890">
    <property type="entry name" value="Ebp2"/>
    <property type="match status" value="1"/>
</dbReference>
<evidence type="ECO:0000256" key="2">
    <source>
        <dbReference type="ARBA" id="ARBA00004604"/>
    </source>
</evidence>
<proteinExistence type="inferred from homology"/>
<feature type="compositionally biased region" description="Basic residues" evidence="7">
    <location>
        <begin position="148"/>
        <end position="166"/>
    </location>
</feature>
<sequence>MNVGKINKVEEIKAKLAEMKNNPLPWIESMDVSVPRDELALEDINDDFKREMVFYNQAVAGAQIAINKLKKLNIPVFRPPDYFAEMAKSKEHMDKVKNRLDDIKKQEDLQKTIRRLREEKKFAAKIQKKRKMEQMVEKHKEKKELEKTKRRALKLKPKSKPSKSAK</sequence>
<evidence type="ECO:0000256" key="4">
    <source>
        <dbReference type="ARBA" id="ARBA00022517"/>
    </source>
</evidence>
<dbReference type="WormBase" id="SRAE_1000103900">
    <property type="protein sequence ID" value="SRP08422"/>
    <property type="gene ID" value="WBGene00257640"/>
</dbReference>
<dbReference type="OrthoDB" id="443772at2759"/>
<evidence type="ECO:0000256" key="7">
    <source>
        <dbReference type="SAM" id="MobiDB-lite"/>
    </source>
</evidence>
<dbReference type="GO" id="GO:0005730">
    <property type="term" value="C:nucleolus"/>
    <property type="evidence" value="ECO:0007669"/>
    <property type="project" value="UniProtKB-SubCell"/>
</dbReference>
<dbReference type="GO" id="GO:0034399">
    <property type="term" value="C:nuclear periphery"/>
    <property type="evidence" value="ECO:0007669"/>
    <property type="project" value="TreeGrafter"/>
</dbReference>
<gene>
    <name evidence="8 10 11" type="ORF">SRAE_1000103900</name>
</gene>
<reference evidence="10" key="3">
    <citation type="submission" date="2020-12" db="UniProtKB">
        <authorList>
            <consortium name="WormBaseParasite"/>
        </authorList>
    </citation>
    <scope>IDENTIFICATION</scope>
</reference>
<dbReference type="Proteomes" id="UP000035682">
    <property type="component" value="Unplaced"/>
</dbReference>
<dbReference type="OMA" id="HERHETK"/>
<feature type="compositionally biased region" description="Basic and acidic residues" evidence="7">
    <location>
        <begin position="132"/>
        <end position="147"/>
    </location>
</feature>
<protein>
    <submittedName>
        <fullName evidence="8 10">Probable rRNA-processing protein EBP2</fullName>
    </submittedName>
</protein>
<dbReference type="AlphaFoldDB" id="A0A090KZ38"/>
<evidence type="ECO:0000313" key="8">
    <source>
        <dbReference type="EMBL" id="CEF62770.1"/>
    </source>
</evidence>
<organism evidence="8">
    <name type="scientific">Strongyloides ratti</name>
    <name type="common">Parasitic roundworm</name>
    <dbReference type="NCBI Taxonomy" id="34506"/>
    <lineage>
        <taxon>Eukaryota</taxon>
        <taxon>Metazoa</taxon>
        <taxon>Ecdysozoa</taxon>
        <taxon>Nematoda</taxon>
        <taxon>Chromadorea</taxon>
        <taxon>Rhabditida</taxon>
        <taxon>Tylenchina</taxon>
        <taxon>Panagrolaimomorpha</taxon>
        <taxon>Strongyloidoidea</taxon>
        <taxon>Strongyloididae</taxon>
        <taxon>Strongyloides</taxon>
    </lineage>
</organism>
<dbReference type="GO" id="GO:0030687">
    <property type="term" value="C:preribosome, large subunit precursor"/>
    <property type="evidence" value="ECO:0007669"/>
    <property type="project" value="TreeGrafter"/>
</dbReference>
<keyword evidence="6" id="KW-0539">Nucleus</keyword>
<dbReference type="PANTHER" id="PTHR13028:SF0">
    <property type="entry name" value="RRNA-PROCESSING PROTEIN EBP2-RELATED"/>
    <property type="match status" value="1"/>
</dbReference>
<evidence type="ECO:0000256" key="6">
    <source>
        <dbReference type="ARBA" id="ARBA00023242"/>
    </source>
</evidence>
<comment type="subcellular location">
    <subcellularLocation>
        <location evidence="2">Nucleus</location>
        <location evidence="2">Nucleolus</location>
    </subcellularLocation>
</comment>